<gene>
    <name evidence="2" type="ORF">FIBSPDRAFT_1038350</name>
</gene>
<proteinExistence type="predicted"/>
<feature type="region of interest" description="Disordered" evidence="1">
    <location>
        <begin position="167"/>
        <end position="189"/>
    </location>
</feature>
<reference evidence="2 3" key="1">
    <citation type="journal article" date="2016" name="Mol. Biol. Evol.">
        <title>Comparative Genomics of Early-Diverging Mushroom-Forming Fungi Provides Insights into the Origins of Lignocellulose Decay Capabilities.</title>
        <authorList>
            <person name="Nagy L.G."/>
            <person name="Riley R."/>
            <person name="Tritt A."/>
            <person name="Adam C."/>
            <person name="Daum C."/>
            <person name="Floudas D."/>
            <person name="Sun H."/>
            <person name="Yadav J.S."/>
            <person name="Pangilinan J."/>
            <person name="Larsson K.H."/>
            <person name="Matsuura K."/>
            <person name="Barry K."/>
            <person name="Labutti K."/>
            <person name="Kuo R."/>
            <person name="Ohm R.A."/>
            <person name="Bhattacharya S.S."/>
            <person name="Shirouzu T."/>
            <person name="Yoshinaga Y."/>
            <person name="Martin F.M."/>
            <person name="Grigoriev I.V."/>
            <person name="Hibbett D.S."/>
        </authorList>
    </citation>
    <scope>NUCLEOTIDE SEQUENCE [LARGE SCALE GENOMIC DNA]</scope>
    <source>
        <strain evidence="2 3">CBS 109695</strain>
    </source>
</reference>
<keyword evidence="3" id="KW-1185">Reference proteome</keyword>
<protein>
    <submittedName>
        <fullName evidence="2">Uncharacterized protein</fullName>
    </submittedName>
</protein>
<dbReference type="AlphaFoldDB" id="A0A166TA03"/>
<sequence>MPCTYISFQEEAELAIFVDRTKSNMPFEDQLMLSAVDIEHNNIMGMRAALVEAENERRVKYSSGKKQVPVYREHHGKVSGVSGSASCDSSSSRRSRKTYLHPYSQLQVPASFQLVPEYVQPKTSAATLLKERALKNLNGNKSRTILAPTPFYTDAFVATAPVSTSPATSEFEGDSAASNSTPALSTDSGLSSFDSIDSIYSLYSESDVESSESVSLPIPRSQSPQFCYDSYGNITFPGRSAIVDNDYAHSIKHRSN</sequence>
<evidence type="ECO:0000313" key="3">
    <source>
        <dbReference type="Proteomes" id="UP000076532"/>
    </source>
</evidence>
<dbReference type="Proteomes" id="UP000076532">
    <property type="component" value="Unassembled WGS sequence"/>
</dbReference>
<evidence type="ECO:0000256" key="1">
    <source>
        <dbReference type="SAM" id="MobiDB-lite"/>
    </source>
</evidence>
<accession>A0A166TA03</accession>
<organism evidence="2 3">
    <name type="scientific">Athelia psychrophila</name>
    <dbReference type="NCBI Taxonomy" id="1759441"/>
    <lineage>
        <taxon>Eukaryota</taxon>
        <taxon>Fungi</taxon>
        <taxon>Dikarya</taxon>
        <taxon>Basidiomycota</taxon>
        <taxon>Agaricomycotina</taxon>
        <taxon>Agaricomycetes</taxon>
        <taxon>Agaricomycetidae</taxon>
        <taxon>Atheliales</taxon>
        <taxon>Atheliaceae</taxon>
        <taxon>Athelia</taxon>
    </lineage>
</organism>
<name>A0A166TA03_9AGAM</name>
<dbReference type="EMBL" id="KV417494">
    <property type="protein sequence ID" value="KZP30391.1"/>
    <property type="molecule type" value="Genomic_DNA"/>
</dbReference>
<evidence type="ECO:0000313" key="2">
    <source>
        <dbReference type="EMBL" id="KZP30391.1"/>
    </source>
</evidence>
<feature type="compositionally biased region" description="Polar residues" evidence="1">
    <location>
        <begin position="176"/>
        <end position="189"/>
    </location>
</feature>